<evidence type="ECO:0000313" key="2">
    <source>
        <dbReference type="Proteomes" id="UP000595332"/>
    </source>
</evidence>
<dbReference type="Proteomes" id="UP000595332">
    <property type="component" value="Chromosome"/>
</dbReference>
<protein>
    <submittedName>
        <fullName evidence="1">Phosphonate transport system substrate-binding protein</fullName>
    </submittedName>
</protein>
<dbReference type="Pfam" id="PF12974">
    <property type="entry name" value="Phosphonate-bd"/>
    <property type="match status" value="1"/>
</dbReference>
<accession>A0A7R6SWE4</accession>
<name>A0A7R6SWE4_9GAMM</name>
<evidence type="ECO:0000313" key="1">
    <source>
        <dbReference type="EMBL" id="BBB30400.1"/>
    </source>
</evidence>
<dbReference type="KEGG" id="njp:NEJAP_2454"/>
<dbReference type="PANTHER" id="PTHR35841:SF1">
    <property type="entry name" value="PHOSPHONATES-BINDING PERIPLASMIC PROTEIN"/>
    <property type="match status" value="1"/>
</dbReference>
<dbReference type="EMBL" id="AP014546">
    <property type="protein sequence ID" value="BBB30400.1"/>
    <property type="molecule type" value="Genomic_DNA"/>
</dbReference>
<sequence>MNDEIDMYLLVSFFVFFVAPVSNANSLSFGIVPQQSAKKLARLWTPIFAYLSAKTGEDIRFSTANDIPTFEKRVAAGEYDIAYMNPYHYTVFHQVPGYEAVARQKDKRIKGIVVVRKDSVLNELTELDEEKLAFPSPAAFAASVVPRAQMDLKGMQITPQYVSSHDSVYLGVARGFFAGGGGVMRTFNNTTPEVREQLRVLWTTPPYTPHAIAVHPRVAPDVVEKLKQALLTMNDDPEGRSLLKTINFKGIELAENADWDDVRALNITLLNDLLK</sequence>
<proteinExistence type="predicted"/>
<organism evidence="1 2">
    <name type="scientific">Neptunomonas japonica JAMM 1380</name>
    <dbReference type="NCBI Taxonomy" id="1441457"/>
    <lineage>
        <taxon>Bacteria</taxon>
        <taxon>Pseudomonadati</taxon>
        <taxon>Pseudomonadota</taxon>
        <taxon>Gammaproteobacteria</taxon>
        <taxon>Oceanospirillales</taxon>
        <taxon>Oceanospirillaceae</taxon>
        <taxon>Neptunomonas</taxon>
    </lineage>
</organism>
<dbReference type="Gene3D" id="3.40.190.10">
    <property type="entry name" value="Periplasmic binding protein-like II"/>
    <property type="match status" value="2"/>
</dbReference>
<keyword evidence="2" id="KW-1185">Reference proteome</keyword>
<dbReference type="AlphaFoldDB" id="A0A7R6SWE4"/>
<gene>
    <name evidence="1" type="ORF">NEJAP_2454</name>
</gene>
<dbReference type="PANTHER" id="PTHR35841">
    <property type="entry name" value="PHOSPHONATES-BINDING PERIPLASMIC PROTEIN"/>
    <property type="match status" value="1"/>
</dbReference>
<dbReference type="SUPFAM" id="SSF53850">
    <property type="entry name" value="Periplasmic binding protein-like II"/>
    <property type="match status" value="1"/>
</dbReference>
<reference evidence="1 2" key="1">
    <citation type="journal article" date="2008" name="Int. J. Syst. Evol. Microbiol.">
        <title>Neptunomonas japonica sp. nov., an Osedax japonicus symbiont-like bacterium isolated from sediment adjacent to sperm whale carcasses off Kagoshima, Japan.</title>
        <authorList>
            <person name="Miyazaki M."/>
            <person name="Nogi Y."/>
            <person name="Fujiwara Y."/>
            <person name="Kawato M."/>
            <person name="Kubokawa K."/>
            <person name="Horikoshi K."/>
        </authorList>
    </citation>
    <scope>NUCLEOTIDE SEQUENCE [LARGE SCALE GENOMIC DNA]</scope>
    <source>
        <strain evidence="1 2">JAMM 1380</strain>
    </source>
</reference>